<dbReference type="GO" id="GO:0003676">
    <property type="term" value="F:nucleic acid binding"/>
    <property type="evidence" value="ECO:0007669"/>
    <property type="project" value="InterPro"/>
</dbReference>
<reference evidence="1" key="1">
    <citation type="journal article" date="2017" name="Appl. Environ. Microbiol.">
        <title>Molecular characterization of an Endozoicomonas-like organism causing infection in king scallop Pecten maximus L.</title>
        <authorList>
            <person name="Cano I."/>
            <person name="van Aerle R."/>
            <person name="Ross S."/>
            <person name="Verner-Jeffreys D.W."/>
            <person name="Paley R.K."/>
            <person name="Rimmer G."/>
            <person name="Ryder D."/>
            <person name="Hooper P."/>
            <person name="Stone D."/>
            <person name="Feist S.W."/>
        </authorList>
    </citation>
    <scope>NUCLEOTIDE SEQUENCE</scope>
</reference>
<organism evidence="1">
    <name type="scientific">invertebrate metagenome</name>
    <dbReference type="NCBI Taxonomy" id="1711999"/>
    <lineage>
        <taxon>unclassified sequences</taxon>
        <taxon>metagenomes</taxon>
        <taxon>organismal metagenomes</taxon>
    </lineage>
</organism>
<dbReference type="Gene3D" id="3.30.420.10">
    <property type="entry name" value="Ribonuclease H-like superfamily/Ribonuclease H"/>
    <property type="match status" value="1"/>
</dbReference>
<dbReference type="EMBL" id="NSIT01000320">
    <property type="protein sequence ID" value="PJE77936.1"/>
    <property type="molecule type" value="Genomic_DNA"/>
</dbReference>
<gene>
    <name evidence="1" type="ORF">CI610_03134</name>
</gene>
<dbReference type="AlphaFoldDB" id="A0A2H9T3X2"/>
<comment type="caution">
    <text evidence="1">The sequence shown here is derived from an EMBL/GenBank/DDBJ whole genome shotgun (WGS) entry which is preliminary data.</text>
</comment>
<proteinExistence type="predicted"/>
<accession>A0A2H9T3X2</accession>
<name>A0A2H9T3X2_9ZZZZ</name>
<sequence>MEKIFYTEQILENTLHPYLQRTFRDGLRFVQDNDSKHTSLHARSFMTQNVINWWKWPAGKHDYTLQGTI</sequence>
<evidence type="ECO:0000313" key="1">
    <source>
        <dbReference type="EMBL" id="PJE77936.1"/>
    </source>
</evidence>
<protein>
    <submittedName>
        <fullName evidence="1">Uncharacterized protein</fullName>
    </submittedName>
</protein>
<dbReference type="InterPro" id="IPR036397">
    <property type="entry name" value="RNaseH_sf"/>
</dbReference>